<dbReference type="PANTHER" id="PTHR21021">
    <property type="entry name" value="GAF/PUTATIVE CYTOSKELETAL PROTEIN"/>
    <property type="match status" value="1"/>
</dbReference>
<dbReference type="GO" id="GO:0033745">
    <property type="term" value="F:L-methionine-(R)-S-oxide reductase activity"/>
    <property type="evidence" value="ECO:0007669"/>
    <property type="project" value="TreeGrafter"/>
</dbReference>
<evidence type="ECO:0000313" key="3">
    <source>
        <dbReference type="EMBL" id="RNM31788.1"/>
    </source>
</evidence>
<dbReference type="Gene3D" id="3.30.450.40">
    <property type="match status" value="1"/>
</dbReference>
<organism evidence="3 4">
    <name type="scientific">Absicoccus porci</name>
    <dbReference type="NCBI Taxonomy" id="2486576"/>
    <lineage>
        <taxon>Bacteria</taxon>
        <taxon>Bacillati</taxon>
        <taxon>Bacillota</taxon>
        <taxon>Erysipelotrichia</taxon>
        <taxon>Erysipelotrichales</taxon>
        <taxon>Erysipelotrichaceae</taxon>
        <taxon>Absicoccus</taxon>
    </lineage>
</organism>
<dbReference type="InterPro" id="IPR051330">
    <property type="entry name" value="Phosphatase_reg/MetRdx"/>
</dbReference>
<sequence>MNKILLQQCQSIIDPTLPPISNISNLLAVIFYTYDINWVGIYDYTDKHSSLTLGPFQGKVACTRIPYGHGVVGTCAKEKHVLCVDDVHTFTGHIACDSNTNSELVIPLIHDDQLLGVLDLDSLHLSYFSKEIQSTMERVAVYFTDELSRCKHV</sequence>
<dbReference type="RefSeq" id="WP_128519947.1">
    <property type="nucleotide sequence ID" value="NZ_RJQC01000001.1"/>
</dbReference>
<dbReference type="InterPro" id="IPR029016">
    <property type="entry name" value="GAF-like_dom_sf"/>
</dbReference>
<dbReference type="SUPFAM" id="SSF55781">
    <property type="entry name" value="GAF domain-like"/>
    <property type="match status" value="1"/>
</dbReference>
<dbReference type="OrthoDB" id="9796252at2"/>
<evidence type="ECO:0000259" key="2">
    <source>
        <dbReference type="Pfam" id="PF01590"/>
    </source>
</evidence>
<name>A0A3N0I4H9_9FIRM</name>
<comment type="caution">
    <text evidence="3">The sequence shown here is derived from an EMBL/GenBank/DDBJ whole genome shotgun (WGS) entry which is preliminary data.</text>
</comment>
<dbReference type="GO" id="GO:0005829">
    <property type="term" value="C:cytosol"/>
    <property type="evidence" value="ECO:0007669"/>
    <property type="project" value="TreeGrafter"/>
</dbReference>
<dbReference type="InterPro" id="IPR000614">
    <property type="entry name" value="FRMsr_CS"/>
</dbReference>
<dbReference type="EMBL" id="RJQC01000001">
    <property type="protein sequence ID" value="RNM31788.1"/>
    <property type="molecule type" value="Genomic_DNA"/>
</dbReference>
<comment type="similarity">
    <text evidence="1">Belongs to the free Met sulfoxide reductase family.</text>
</comment>
<accession>A0A3N0I4H9</accession>
<evidence type="ECO:0000256" key="1">
    <source>
        <dbReference type="ARBA" id="ARBA00038454"/>
    </source>
</evidence>
<evidence type="ECO:0000313" key="4">
    <source>
        <dbReference type="Proteomes" id="UP000276568"/>
    </source>
</evidence>
<dbReference type="AlphaFoldDB" id="A0A3N0I4H9"/>
<keyword evidence="4" id="KW-1185">Reference proteome</keyword>
<protein>
    <submittedName>
        <fullName evidence="3">GAF domain-containing protein</fullName>
    </submittedName>
</protein>
<dbReference type="Pfam" id="PF01590">
    <property type="entry name" value="GAF"/>
    <property type="match status" value="1"/>
</dbReference>
<dbReference type="PROSITE" id="PS01320">
    <property type="entry name" value="UPF0067"/>
    <property type="match status" value="1"/>
</dbReference>
<gene>
    <name evidence="3" type="ORF">EDX97_04365</name>
</gene>
<dbReference type="InterPro" id="IPR003018">
    <property type="entry name" value="GAF"/>
</dbReference>
<reference evidence="3 4" key="1">
    <citation type="submission" date="2018-11" db="EMBL/GenBank/DDBJ databases">
        <title>Clostridium sp. nov., a member of the family Erysipelotrichaceae isolated from pig faeces.</title>
        <authorList>
            <person name="Chang Y.-H."/>
        </authorList>
    </citation>
    <scope>NUCLEOTIDE SEQUENCE [LARGE SCALE GENOMIC DNA]</scope>
    <source>
        <strain evidence="3 4">YH-panp20</strain>
    </source>
</reference>
<proteinExistence type="inferred from homology"/>
<dbReference type="PANTHER" id="PTHR21021:SF15">
    <property type="entry name" value="FREE METHIONINE-R-SULFOXIDE REDUCTASE"/>
    <property type="match status" value="1"/>
</dbReference>
<dbReference type="Proteomes" id="UP000276568">
    <property type="component" value="Unassembled WGS sequence"/>
</dbReference>
<feature type="domain" description="GAF" evidence="2">
    <location>
        <begin position="29"/>
        <end position="140"/>
    </location>
</feature>